<keyword evidence="2" id="KW-1185">Reference proteome</keyword>
<gene>
    <name evidence="1" type="ORF">HK103_004159</name>
</gene>
<accession>A0AAD5UCC7</accession>
<evidence type="ECO:0000313" key="2">
    <source>
        <dbReference type="Proteomes" id="UP001210925"/>
    </source>
</evidence>
<organism evidence="1 2">
    <name type="scientific">Boothiomyces macroporosus</name>
    <dbReference type="NCBI Taxonomy" id="261099"/>
    <lineage>
        <taxon>Eukaryota</taxon>
        <taxon>Fungi</taxon>
        <taxon>Fungi incertae sedis</taxon>
        <taxon>Chytridiomycota</taxon>
        <taxon>Chytridiomycota incertae sedis</taxon>
        <taxon>Chytridiomycetes</taxon>
        <taxon>Rhizophydiales</taxon>
        <taxon>Terramycetaceae</taxon>
        <taxon>Boothiomyces</taxon>
    </lineage>
</organism>
<comment type="caution">
    <text evidence="1">The sequence shown here is derived from an EMBL/GenBank/DDBJ whole genome shotgun (WGS) entry which is preliminary data.</text>
</comment>
<dbReference type="AlphaFoldDB" id="A0AAD5UCC7"/>
<feature type="non-terminal residue" evidence="1">
    <location>
        <position position="1"/>
    </location>
</feature>
<proteinExistence type="predicted"/>
<name>A0AAD5UCC7_9FUNG</name>
<dbReference type="Proteomes" id="UP001210925">
    <property type="component" value="Unassembled WGS sequence"/>
</dbReference>
<protein>
    <submittedName>
        <fullName evidence="1">Uncharacterized protein</fullName>
    </submittedName>
</protein>
<reference evidence="1" key="1">
    <citation type="submission" date="2020-05" db="EMBL/GenBank/DDBJ databases">
        <title>Phylogenomic resolution of chytrid fungi.</title>
        <authorList>
            <person name="Stajich J.E."/>
            <person name="Amses K."/>
            <person name="Simmons R."/>
            <person name="Seto K."/>
            <person name="Myers J."/>
            <person name="Bonds A."/>
            <person name="Quandt C.A."/>
            <person name="Barry K."/>
            <person name="Liu P."/>
            <person name="Grigoriev I."/>
            <person name="Longcore J.E."/>
            <person name="James T.Y."/>
        </authorList>
    </citation>
    <scope>NUCLEOTIDE SEQUENCE</scope>
    <source>
        <strain evidence="1">PLAUS21</strain>
    </source>
</reference>
<dbReference type="EMBL" id="JADGKB010000326">
    <property type="protein sequence ID" value="KAJ3250002.1"/>
    <property type="molecule type" value="Genomic_DNA"/>
</dbReference>
<evidence type="ECO:0000313" key="1">
    <source>
        <dbReference type="EMBL" id="KAJ3250002.1"/>
    </source>
</evidence>
<sequence length="86" mass="10159">NMFVLERWEYGMISVDGNDLDYENDNIKELRFIETNVKGRIKVGFKRGSYDLNEMLDLKDSFKNTMNEFLADSPCDYNCRGKLVFE</sequence>